<reference evidence="3" key="1">
    <citation type="submission" date="2022-11" db="UniProtKB">
        <authorList>
            <consortium name="WormBaseParasite"/>
        </authorList>
    </citation>
    <scope>IDENTIFICATION</scope>
</reference>
<name>A0A915JYH9_ROMCU</name>
<evidence type="ECO:0000313" key="3">
    <source>
        <dbReference type="WBParaSite" id="nRc.2.0.1.t31139-RA"/>
    </source>
</evidence>
<sequence>MTGNTSALYFMMRGEAIATYKLSEEMAPGTFYCPPHFSNSDIKPQSVPRSWFPWVERKVKAPRKRKNTEDSEEGPTNDWDLEDILAARQFGRPIEPKETEMKQGKWPSK</sequence>
<dbReference type="Proteomes" id="UP000887565">
    <property type="component" value="Unplaced"/>
</dbReference>
<feature type="region of interest" description="Disordered" evidence="1">
    <location>
        <begin position="60"/>
        <end position="109"/>
    </location>
</feature>
<feature type="compositionally biased region" description="Acidic residues" evidence="1">
    <location>
        <begin position="70"/>
        <end position="83"/>
    </location>
</feature>
<accession>A0A915JYH9</accession>
<protein>
    <submittedName>
        <fullName evidence="3">Uncharacterized protein</fullName>
    </submittedName>
</protein>
<organism evidence="2 3">
    <name type="scientific">Romanomermis culicivorax</name>
    <name type="common">Nematode worm</name>
    <dbReference type="NCBI Taxonomy" id="13658"/>
    <lineage>
        <taxon>Eukaryota</taxon>
        <taxon>Metazoa</taxon>
        <taxon>Ecdysozoa</taxon>
        <taxon>Nematoda</taxon>
        <taxon>Enoplea</taxon>
        <taxon>Dorylaimia</taxon>
        <taxon>Mermithida</taxon>
        <taxon>Mermithoidea</taxon>
        <taxon>Mermithidae</taxon>
        <taxon>Romanomermis</taxon>
    </lineage>
</organism>
<feature type="compositionally biased region" description="Basic and acidic residues" evidence="1">
    <location>
        <begin position="94"/>
        <end position="103"/>
    </location>
</feature>
<proteinExistence type="predicted"/>
<evidence type="ECO:0000256" key="1">
    <source>
        <dbReference type="SAM" id="MobiDB-lite"/>
    </source>
</evidence>
<dbReference type="WBParaSite" id="nRc.2.0.1.t31139-RA">
    <property type="protein sequence ID" value="nRc.2.0.1.t31139-RA"/>
    <property type="gene ID" value="nRc.2.0.1.g31139"/>
</dbReference>
<keyword evidence="2" id="KW-1185">Reference proteome</keyword>
<dbReference type="AlphaFoldDB" id="A0A915JYH9"/>
<evidence type="ECO:0000313" key="2">
    <source>
        <dbReference type="Proteomes" id="UP000887565"/>
    </source>
</evidence>